<dbReference type="AlphaFoldDB" id="A0A937JNM5"/>
<reference evidence="2" key="1">
    <citation type="submission" date="2021-01" db="EMBL/GenBank/DDBJ databases">
        <title>WGS of actinomycetes isolated from Thailand.</title>
        <authorList>
            <person name="Thawai C."/>
        </authorList>
    </citation>
    <scope>NUCLEOTIDE SEQUENCE</scope>
    <source>
        <strain evidence="2">RCU-197</strain>
    </source>
</reference>
<evidence type="ECO:0000313" key="3">
    <source>
        <dbReference type="Proteomes" id="UP000661858"/>
    </source>
</evidence>
<evidence type="ECO:0000313" key="2">
    <source>
        <dbReference type="EMBL" id="MBL1083501.1"/>
    </source>
</evidence>
<comment type="caution">
    <text evidence="2">The sequence shown here is derived from an EMBL/GenBank/DDBJ whole genome shotgun (WGS) entry which is preliminary data.</text>
</comment>
<evidence type="ECO:0000259" key="1">
    <source>
        <dbReference type="Pfam" id="PF20016"/>
    </source>
</evidence>
<accession>A0A937JNM5</accession>
<dbReference type="EMBL" id="JAERRK010000007">
    <property type="protein sequence ID" value="MBL1083501.1"/>
    <property type="molecule type" value="Genomic_DNA"/>
</dbReference>
<dbReference type="Proteomes" id="UP000661858">
    <property type="component" value="Unassembled WGS sequence"/>
</dbReference>
<dbReference type="InterPro" id="IPR045535">
    <property type="entry name" value="ThsA_Macro"/>
</dbReference>
<proteinExistence type="predicted"/>
<feature type="domain" description="Thoeris protein ThsA Macro" evidence="1">
    <location>
        <begin position="67"/>
        <end position="252"/>
    </location>
</feature>
<name>A0A937JNM5_9ACTN</name>
<gene>
    <name evidence="2" type="ORF">JK359_16225</name>
</gene>
<protein>
    <recommendedName>
        <fullName evidence="1">Thoeris protein ThsA Macro domain-containing protein</fullName>
    </recommendedName>
</protein>
<keyword evidence="3" id="KW-1185">Reference proteome</keyword>
<dbReference type="Pfam" id="PF20016">
    <property type="entry name" value="ThsA_Macro"/>
    <property type="match status" value="1"/>
</dbReference>
<sequence length="271" mass="29571">MLLTHSLAAFGLLSGLVQLVVQLFSLTFSEPLLVIAFTVTLSVAWGLTQALPPASAARSFGHPGMRVQVIVGDLFEQRGHIVVGFTDTFDTCVADDLVISRSSVQAQLLQHWYAGSQEDLDDALTAALERSEVEAVESRADKPHGKLERYPVGTVAVLSRNGRKAFGLAYSRLGNSLVAESSAEKIWVSLCRLWEAVYEHGHREPLALPIIGGALARVDTLSQENLLKMILLSFAAASRARVVTRELTVVIHPTALHDINVLEIRHFLMTL</sequence>
<organism evidence="2 3">
    <name type="scientific">Streptomyces actinomycinicus</name>
    <dbReference type="NCBI Taxonomy" id="1695166"/>
    <lineage>
        <taxon>Bacteria</taxon>
        <taxon>Bacillati</taxon>
        <taxon>Actinomycetota</taxon>
        <taxon>Actinomycetes</taxon>
        <taxon>Kitasatosporales</taxon>
        <taxon>Streptomycetaceae</taxon>
        <taxon>Streptomyces</taxon>
    </lineage>
</organism>